<keyword evidence="2 5" id="KW-0812">Transmembrane</keyword>
<dbReference type="InterPro" id="IPR011701">
    <property type="entry name" value="MFS"/>
</dbReference>
<evidence type="ECO:0000256" key="5">
    <source>
        <dbReference type="SAM" id="Phobius"/>
    </source>
</evidence>
<keyword evidence="4 5" id="KW-0472">Membrane</keyword>
<feature type="transmembrane region" description="Helical" evidence="5">
    <location>
        <begin position="406"/>
        <end position="427"/>
    </location>
</feature>
<dbReference type="GeneID" id="71999441"/>
<evidence type="ECO:0000256" key="1">
    <source>
        <dbReference type="ARBA" id="ARBA00004141"/>
    </source>
</evidence>
<dbReference type="Gene3D" id="1.20.1250.20">
    <property type="entry name" value="MFS general substrate transporter like domains"/>
    <property type="match status" value="2"/>
</dbReference>
<comment type="caution">
    <text evidence="6">The sequence shown here is derived from an EMBL/GenBank/DDBJ whole genome shotgun (WGS) entry which is preliminary data.</text>
</comment>
<feature type="transmembrane region" description="Helical" evidence="5">
    <location>
        <begin position="439"/>
        <end position="460"/>
    </location>
</feature>
<comment type="subcellular location">
    <subcellularLocation>
        <location evidence="1">Membrane</location>
        <topology evidence="1">Multi-pass membrane protein</topology>
    </subcellularLocation>
</comment>
<keyword evidence="7" id="KW-1185">Reference proteome</keyword>
<feature type="transmembrane region" description="Helical" evidence="5">
    <location>
        <begin position="573"/>
        <end position="592"/>
    </location>
</feature>
<accession>A0ABQ8KW98</accession>
<feature type="transmembrane region" description="Helical" evidence="5">
    <location>
        <begin position="500"/>
        <end position="519"/>
    </location>
</feature>
<dbReference type="Proteomes" id="UP000814176">
    <property type="component" value="Unassembled WGS sequence"/>
</dbReference>
<organism evidence="6 7">
    <name type="scientific">Rhodofomes roseus</name>
    <dbReference type="NCBI Taxonomy" id="34475"/>
    <lineage>
        <taxon>Eukaryota</taxon>
        <taxon>Fungi</taxon>
        <taxon>Dikarya</taxon>
        <taxon>Basidiomycota</taxon>
        <taxon>Agaricomycotina</taxon>
        <taxon>Agaricomycetes</taxon>
        <taxon>Polyporales</taxon>
        <taxon>Rhodofomes</taxon>
    </lineage>
</organism>
<gene>
    <name evidence="6" type="ORF">C8Q71DRAFT_4651</name>
</gene>
<dbReference type="SUPFAM" id="SSF103473">
    <property type="entry name" value="MFS general substrate transporter"/>
    <property type="match status" value="1"/>
</dbReference>
<feature type="transmembrane region" description="Helical" evidence="5">
    <location>
        <begin position="165"/>
        <end position="187"/>
    </location>
</feature>
<dbReference type="PANTHER" id="PTHR21576">
    <property type="entry name" value="UNCHARACTERIZED NODULIN-LIKE PROTEIN"/>
    <property type="match status" value="1"/>
</dbReference>
<evidence type="ECO:0000256" key="2">
    <source>
        <dbReference type="ARBA" id="ARBA00022692"/>
    </source>
</evidence>
<dbReference type="Pfam" id="PF07690">
    <property type="entry name" value="MFS_1"/>
    <property type="match status" value="1"/>
</dbReference>
<feature type="transmembrane region" description="Helical" evidence="5">
    <location>
        <begin position="122"/>
        <end position="144"/>
    </location>
</feature>
<dbReference type="PANTHER" id="PTHR21576:SF160">
    <property type="entry name" value="NODULIN-LIKE DOMAIN-CONTAINING PROTEIN"/>
    <property type="match status" value="1"/>
</dbReference>
<dbReference type="RefSeq" id="XP_047784380.1">
    <property type="nucleotide sequence ID" value="XM_047918709.1"/>
</dbReference>
<proteinExistence type="predicted"/>
<feature type="transmembrane region" description="Helical" evidence="5">
    <location>
        <begin position="24"/>
        <end position="43"/>
    </location>
</feature>
<dbReference type="EMBL" id="JADCUA010000001">
    <property type="protein sequence ID" value="KAH9843570.1"/>
    <property type="molecule type" value="Genomic_DNA"/>
</dbReference>
<reference evidence="6 7" key="1">
    <citation type="journal article" date="2021" name="Environ. Microbiol.">
        <title>Gene family expansions and transcriptome signatures uncover fungal adaptations to wood decay.</title>
        <authorList>
            <person name="Hage H."/>
            <person name="Miyauchi S."/>
            <person name="Viragh M."/>
            <person name="Drula E."/>
            <person name="Min B."/>
            <person name="Chaduli D."/>
            <person name="Navarro D."/>
            <person name="Favel A."/>
            <person name="Norest M."/>
            <person name="Lesage-Meessen L."/>
            <person name="Balint B."/>
            <person name="Merenyi Z."/>
            <person name="de Eugenio L."/>
            <person name="Morin E."/>
            <person name="Martinez A.T."/>
            <person name="Baldrian P."/>
            <person name="Stursova M."/>
            <person name="Martinez M.J."/>
            <person name="Novotny C."/>
            <person name="Magnuson J.K."/>
            <person name="Spatafora J.W."/>
            <person name="Maurice S."/>
            <person name="Pangilinan J."/>
            <person name="Andreopoulos W."/>
            <person name="LaButti K."/>
            <person name="Hundley H."/>
            <person name="Na H."/>
            <person name="Kuo A."/>
            <person name="Barry K."/>
            <person name="Lipzen A."/>
            <person name="Henrissat B."/>
            <person name="Riley R."/>
            <person name="Ahrendt S."/>
            <person name="Nagy L.G."/>
            <person name="Grigoriev I.V."/>
            <person name="Martin F."/>
            <person name="Rosso M.N."/>
        </authorList>
    </citation>
    <scope>NUCLEOTIDE SEQUENCE [LARGE SCALE GENOMIC DNA]</scope>
    <source>
        <strain evidence="6 7">CIRM-BRFM 1785</strain>
    </source>
</reference>
<evidence type="ECO:0000313" key="7">
    <source>
        <dbReference type="Proteomes" id="UP000814176"/>
    </source>
</evidence>
<name>A0ABQ8KW98_9APHY</name>
<feature type="transmembrane region" description="Helical" evidence="5">
    <location>
        <begin position="360"/>
        <end position="378"/>
    </location>
</feature>
<evidence type="ECO:0000256" key="4">
    <source>
        <dbReference type="ARBA" id="ARBA00023136"/>
    </source>
</evidence>
<protein>
    <submittedName>
        <fullName evidence="6">MFS general substrate transporter</fullName>
    </submittedName>
</protein>
<feature type="transmembrane region" description="Helical" evidence="5">
    <location>
        <begin position="193"/>
        <end position="212"/>
    </location>
</feature>
<evidence type="ECO:0000313" key="6">
    <source>
        <dbReference type="EMBL" id="KAH9843570.1"/>
    </source>
</evidence>
<feature type="transmembrane region" description="Helical" evidence="5">
    <location>
        <begin position="466"/>
        <end position="488"/>
    </location>
</feature>
<keyword evidence="3 5" id="KW-1133">Transmembrane helix</keyword>
<sequence>MHTTTHHGVHGHAPPPGLFSATRLASFTTCLLVALASGTNYVFSAYAPQLGSRLGLSHTQLNVIGLSGNIGVYGSAPLWGRIVDTRGPRGLFIMGFFSLLVGYLGIRHYYDQGLSDGSSTLGTLSICLLAAFSFLTGIGGNGGLASAMNSTAKSWPDKMRATMNGVVISGFGLSAFLFSTIAHVAFPGNTSDFLLILAVGTALPMVLGFFLIRPIPLPHSVVEEEAFESPAAHAHRPAPPPAAIASPVLYRDSTSQTHLLSPHVHHHDDEDDMLATAEEVDELIPGYTAGPQHTALASDYFVPANAESVALSPTRGEGRSRSRSAFSARRGSARSYVVPPLTELEPPNVHGKGLFVDVDFWVIFSITALLAGTGLMYINNVGSISQALFAMGNPDYDESKAGQWQATQVSIVSITNCAGRFFIGMVADFVRNYLQRPRSFCITVVAAIFIVSQVTCYYVSAVENLWKASALLGLAYGCMFGLFPTICIEWFGLPHFSENWGFVSLAPMLGSNILSIAFGRNLDAHAPHSSESSPALATPSTSAASGVLDLARRAGLPSSAQCLEGRACYRDSLKLTIGACCVAFALAMYSGWRDRTRQVRVALRVEGPADEVVWEEEEE</sequence>
<evidence type="ECO:0000256" key="3">
    <source>
        <dbReference type="ARBA" id="ARBA00022989"/>
    </source>
</evidence>
<feature type="transmembrane region" description="Helical" evidence="5">
    <location>
        <begin position="91"/>
        <end position="110"/>
    </location>
</feature>
<dbReference type="InterPro" id="IPR036259">
    <property type="entry name" value="MFS_trans_sf"/>
</dbReference>